<reference evidence="1" key="2">
    <citation type="journal article" date="2012" name="Environ. Microbiol.">
        <title>Genomic content of uncultured Bacteroidetes from contrasting oceanic provinces in the North Atlantic Ocean.</title>
        <authorList>
            <person name="Gomez-Pereira P.R."/>
            <person name="Schuler M."/>
            <person name="Fuchs B.M."/>
            <person name="Bennke C."/>
            <person name="Teeling H."/>
            <person name="Waldmann J."/>
            <person name="Richter M."/>
            <person name="Barbe V."/>
            <person name="Bataille E."/>
            <person name="Glockner F.O."/>
            <person name="Amann R."/>
        </authorList>
    </citation>
    <scope>NUCLEOTIDE SEQUENCE</scope>
</reference>
<sequence>MLYFWKNETNSNQTMIRKIVLLFLLVGIISACTKDDICTKETLTTPFLVIKFKNKINPLLSKNVTNLTVTTIVNNDSIDIYKSQTKDSILIPLNTLTNNTEYLFTENNTSSNPGNTDKVIFTYQTDNIYINRACSFKVIFKELITQLEIVEGENWISEIEVNQSTVENEDETHVTIFH</sequence>
<organism evidence="1">
    <name type="scientific">uncultured Flavobacteriia bacterium</name>
    <dbReference type="NCBI Taxonomy" id="212695"/>
    <lineage>
        <taxon>Bacteria</taxon>
        <taxon>Pseudomonadati</taxon>
        <taxon>Bacteroidota</taxon>
        <taxon>Flavobacteriia</taxon>
        <taxon>environmental samples</taxon>
    </lineage>
</organism>
<dbReference type="InterPro" id="IPR045607">
    <property type="entry name" value="DUF6452"/>
</dbReference>
<accession>F4MLJ0</accession>
<dbReference type="Pfam" id="PF20050">
    <property type="entry name" value="DUF6452"/>
    <property type="match status" value="1"/>
</dbReference>
<protein>
    <recommendedName>
        <fullName evidence="2">Lipoprotein</fullName>
    </recommendedName>
</protein>
<proteinExistence type="predicted"/>
<name>F4MLJ0_9BACT</name>
<reference evidence="1" key="1">
    <citation type="submission" date="2010-04" db="EMBL/GenBank/DDBJ databases">
        <authorList>
            <person name="Genoscope - CEA"/>
        </authorList>
    </citation>
    <scope>NUCLEOTIDE SEQUENCE</scope>
</reference>
<evidence type="ECO:0008006" key="2">
    <source>
        <dbReference type="Google" id="ProtNLM"/>
    </source>
</evidence>
<dbReference type="EMBL" id="FQ032802">
    <property type="protein sequence ID" value="CBL80547.1"/>
    <property type="molecule type" value="Genomic_DNA"/>
</dbReference>
<dbReference type="PROSITE" id="PS51257">
    <property type="entry name" value="PROKAR_LIPOPROTEIN"/>
    <property type="match status" value="1"/>
</dbReference>
<gene>
    <name evidence="1" type="ORF">S3_861_0025</name>
</gene>
<dbReference type="AlphaFoldDB" id="F4MLJ0"/>
<evidence type="ECO:0000313" key="1">
    <source>
        <dbReference type="EMBL" id="CBL80547.1"/>
    </source>
</evidence>